<dbReference type="FunFam" id="2.130.10.10:FF:002194">
    <property type="entry name" value="Uncharacterized protein"/>
    <property type="match status" value="1"/>
</dbReference>
<dbReference type="SUPFAM" id="SSF81383">
    <property type="entry name" value="F-box domain"/>
    <property type="match status" value="1"/>
</dbReference>
<accession>E9GU63</accession>
<dbReference type="PANTHER" id="PTHR14381:SF1">
    <property type="entry name" value="F-BOX_WD REPEAT-CONTAINING PROTEIN 4"/>
    <property type="match status" value="1"/>
</dbReference>
<dbReference type="InterPro" id="IPR052301">
    <property type="entry name" value="SCF_F-box/WD-repeat"/>
</dbReference>
<dbReference type="PhylomeDB" id="E9GU63"/>
<dbReference type="GO" id="GO:0031146">
    <property type="term" value="P:SCF-dependent proteasomal ubiquitin-dependent protein catabolic process"/>
    <property type="evidence" value="ECO:0000318"/>
    <property type="project" value="GO_Central"/>
</dbReference>
<evidence type="ECO:0000313" key="3">
    <source>
        <dbReference type="Proteomes" id="UP000000305"/>
    </source>
</evidence>
<dbReference type="OrthoDB" id="435188at2759"/>
<name>E9GU63_DAPPU</name>
<dbReference type="STRING" id="6669.E9GU63"/>
<sequence length="448" mass="50253">MSYSSKLDVDNGSLVKDSLKDNEGNILMLANLPTDILLHIFAICGQDWWPAIAQVCHRFYAILGPDSFLWEQIAKQLLFVNQSSSIFQLKIHTYLSAQLRFRVHKHWERGVCLVKPIVSIREKHVLPWLVLNSDVLWVGTGNHIRAYPRVPAAAFHHNKPFSGRFKPKLNLSGSRGDMGRFVVKDDGEDVVVAGDTNGSVFVWKASTGRLQFKETNCHSSDVASVKLFKNVIVSGGRDKFVKVFRFDNSNSVLNHSWKNRCAIEEIYLDDRILSLDIDPSGTLFCTGTAGHGGVPPSHLFDLATGALICPLRENFRDGEGVYDMRFESPNELLTGDFNSALRLWDLRTQSNVSVWDDPHDSAINCIATDNNMTILTGTAAHGGVRLWDKRQTRCVQLYFVKPELRSPVYCLDFDSSELYVALDSSVLGFDFSGGIRKPIKDLVVYPCN</sequence>
<dbReference type="HOGENOM" id="CLU_034660_0_0_1"/>
<evidence type="ECO:0000313" key="2">
    <source>
        <dbReference type="EMBL" id="EFX76981.1"/>
    </source>
</evidence>
<dbReference type="OMA" id="LTHFDMV"/>
<dbReference type="PROSITE" id="PS50181">
    <property type="entry name" value="FBOX"/>
    <property type="match status" value="1"/>
</dbReference>
<dbReference type="GO" id="GO:0019005">
    <property type="term" value="C:SCF ubiquitin ligase complex"/>
    <property type="evidence" value="ECO:0000318"/>
    <property type="project" value="GO_Central"/>
</dbReference>
<keyword evidence="3" id="KW-1185">Reference proteome</keyword>
<dbReference type="InterPro" id="IPR001810">
    <property type="entry name" value="F-box_dom"/>
</dbReference>
<dbReference type="SMART" id="SM00320">
    <property type="entry name" value="WD40"/>
    <property type="match status" value="4"/>
</dbReference>
<organism evidence="2 3">
    <name type="scientific">Daphnia pulex</name>
    <name type="common">Water flea</name>
    <dbReference type="NCBI Taxonomy" id="6669"/>
    <lineage>
        <taxon>Eukaryota</taxon>
        <taxon>Metazoa</taxon>
        <taxon>Ecdysozoa</taxon>
        <taxon>Arthropoda</taxon>
        <taxon>Crustacea</taxon>
        <taxon>Branchiopoda</taxon>
        <taxon>Diplostraca</taxon>
        <taxon>Cladocera</taxon>
        <taxon>Anomopoda</taxon>
        <taxon>Daphniidae</taxon>
        <taxon>Daphnia</taxon>
    </lineage>
</organism>
<reference evidence="2 3" key="1">
    <citation type="journal article" date="2011" name="Science">
        <title>The ecoresponsive genome of Daphnia pulex.</title>
        <authorList>
            <person name="Colbourne J.K."/>
            <person name="Pfrender M.E."/>
            <person name="Gilbert D."/>
            <person name="Thomas W.K."/>
            <person name="Tucker A."/>
            <person name="Oakley T.H."/>
            <person name="Tokishita S."/>
            <person name="Aerts A."/>
            <person name="Arnold G.J."/>
            <person name="Basu M.K."/>
            <person name="Bauer D.J."/>
            <person name="Caceres C.E."/>
            <person name="Carmel L."/>
            <person name="Casola C."/>
            <person name="Choi J.H."/>
            <person name="Detter J.C."/>
            <person name="Dong Q."/>
            <person name="Dusheyko S."/>
            <person name="Eads B.D."/>
            <person name="Frohlich T."/>
            <person name="Geiler-Samerotte K.A."/>
            <person name="Gerlach D."/>
            <person name="Hatcher P."/>
            <person name="Jogdeo S."/>
            <person name="Krijgsveld J."/>
            <person name="Kriventseva E.V."/>
            <person name="Kultz D."/>
            <person name="Laforsch C."/>
            <person name="Lindquist E."/>
            <person name="Lopez J."/>
            <person name="Manak J.R."/>
            <person name="Muller J."/>
            <person name="Pangilinan J."/>
            <person name="Patwardhan R.P."/>
            <person name="Pitluck S."/>
            <person name="Pritham E.J."/>
            <person name="Rechtsteiner A."/>
            <person name="Rho M."/>
            <person name="Rogozin I.B."/>
            <person name="Sakarya O."/>
            <person name="Salamov A."/>
            <person name="Schaack S."/>
            <person name="Shapiro H."/>
            <person name="Shiga Y."/>
            <person name="Skalitzky C."/>
            <person name="Smith Z."/>
            <person name="Souvorov A."/>
            <person name="Sung W."/>
            <person name="Tang Z."/>
            <person name="Tsuchiya D."/>
            <person name="Tu H."/>
            <person name="Vos H."/>
            <person name="Wang M."/>
            <person name="Wolf Y.I."/>
            <person name="Yamagata H."/>
            <person name="Yamada T."/>
            <person name="Ye Y."/>
            <person name="Shaw J.R."/>
            <person name="Andrews J."/>
            <person name="Crease T.J."/>
            <person name="Tang H."/>
            <person name="Lucas S.M."/>
            <person name="Robertson H.M."/>
            <person name="Bork P."/>
            <person name="Koonin E.V."/>
            <person name="Zdobnov E.M."/>
            <person name="Grigoriev I.V."/>
            <person name="Lynch M."/>
            <person name="Boore J.L."/>
        </authorList>
    </citation>
    <scope>NUCLEOTIDE SEQUENCE [LARGE SCALE GENOMIC DNA]</scope>
</reference>
<feature type="domain" description="F-box" evidence="1">
    <location>
        <begin position="26"/>
        <end position="73"/>
    </location>
</feature>
<dbReference type="KEGG" id="dpx:DAPPUDRAFT_225907"/>
<dbReference type="InterPro" id="IPR015943">
    <property type="entry name" value="WD40/YVTN_repeat-like_dom_sf"/>
</dbReference>
<dbReference type="FunCoup" id="E9GU63">
    <property type="interactions" value="92"/>
</dbReference>
<dbReference type="SUPFAM" id="SSF50978">
    <property type="entry name" value="WD40 repeat-like"/>
    <property type="match status" value="1"/>
</dbReference>
<dbReference type="InterPro" id="IPR001680">
    <property type="entry name" value="WD40_rpt"/>
</dbReference>
<dbReference type="PANTHER" id="PTHR14381">
    <property type="entry name" value="DACTYLIN"/>
    <property type="match status" value="1"/>
</dbReference>
<dbReference type="Gene3D" id="1.20.1280.50">
    <property type="match status" value="1"/>
</dbReference>
<dbReference type="eggNOG" id="ENOG502QV15">
    <property type="taxonomic scope" value="Eukaryota"/>
</dbReference>
<dbReference type="InterPro" id="IPR036322">
    <property type="entry name" value="WD40_repeat_dom_sf"/>
</dbReference>
<gene>
    <name evidence="2" type="ORF">DAPPUDRAFT_225907</name>
</gene>
<dbReference type="EMBL" id="GL732565">
    <property type="protein sequence ID" value="EFX76981.1"/>
    <property type="molecule type" value="Genomic_DNA"/>
</dbReference>
<proteinExistence type="predicted"/>
<dbReference type="Gene3D" id="2.130.10.10">
    <property type="entry name" value="YVTN repeat-like/Quinoprotein amine dehydrogenase"/>
    <property type="match status" value="1"/>
</dbReference>
<dbReference type="InParanoid" id="E9GU63"/>
<dbReference type="Proteomes" id="UP000000305">
    <property type="component" value="Unassembled WGS sequence"/>
</dbReference>
<dbReference type="Pfam" id="PF12937">
    <property type="entry name" value="F-box-like"/>
    <property type="match status" value="1"/>
</dbReference>
<protein>
    <recommendedName>
        <fullName evidence="1">F-box domain-containing protein</fullName>
    </recommendedName>
</protein>
<dbReference type="AlphaFoldDB" id="E9GU63"/>
<evidence type="ECO:0000259" key="1">
    <source>
        <dbReference type="PROSITE" id="PS50181"/>
    </source>
</evidence>
<dbReference type="InterPro" id="IPR036047">
    <property type="entry name" value="F-box-like_dom_sf"/>
</dbReference>